<dbReference type="EMBL" id="CAADRP010002151">
    <property type="protein sequence ID" value="VFU62024.1"/>
    <property type="molecule type" value="Genomic_DNA"/>
</dbReference>
<dbReference type="AlphaFoldDB" id="A0A6N2N8K4"/>
<protein>
    <submittedName>
        <fullName evidence="1">Uncharacterized protein</fullName>
    </submittedName>
</protein>
<proteinExistence type="predicted"/>
<accession>A0A6N2N8K4</accession>
<sequence>MAELRVLKEISRDPPGPNFMLFRAEMQLNYQNRSSSDLHPPSEVQNALPPKKVASWKAWDVKPNTLLNSHQFQSPVKK</sequence>
<evidence type="ECO:0000313" key="1">
    <source>
        <dbReference type="EMBL" id="VFU62024.1"/>
    </source>
</evidence>
<organism evidence="1">
    <name type="scientific">Salix viminalis</name>
    <name type="common">Common osier</name>
    <name type="synonym">Basket willow</name>
    <dbReference type="NCBI Taxonomy" id="40686"/>
    <lineage>
        <taxon>Eukaryota</taxon>
        <taxon>Viridiplantae</taxon>
        <taxon>Streptophyta</taxon>
        <taxon>Embryophyta</taxon>
        <taxon>Tracheophyta</taxon>
        <taxon>Spermatophyta</taxon>
        <taxon>Magnoliopsida</taxon>
        <taxon>eudicotyledons</taxon>
        <taxon>Gunneridae</taxon>
        <taxon>Pentapetalae</taxon>
        <taxon>rosids</taxon>
        <taxon>fabids</taxon>
        <taxon>Malpighiales</taxon>
        <taxon>Salicaceae</taxon>
        <taxon>Saliceae</taxon>
        <taxon>Salix</taxon>
    </lineage>
</organism>
<gene>
    <name evidence="1" type="ORF">SVIM_LOCUS466982</name>
</gene>
<reference evidence="1" key="1">
    <citation type="submission" date="2019-03" db="EMBL/GenBank/DDBJ databases">
        <authorList>
            <person name="Mank J."/>
            <person name="Almeida P."/>
        </authorList>
    </citation>
    <scope>NUCLEOTIDE SEQUENCE</scope>
    <source>
        <strain evidence="1">78183</strain>
    </source>
</reference>
<name>A0A6N2N8K4_SALVM</name>